<dbReference type="OrthoDB" id="2973490at2"/>
<name>A0A1V2A7V2_9BACI</name>
<keyword evidence="3" id="KW-1185">Reference proteome</keyword>
<dbReference type="EMBL" id="MSFI01000012">
    <property type="protein sequence ID" value="OMP67027.1"/>
    <property type="molecule type" value="Genomic_DNA"/>
</dbReference>
<accession>A0A1V2A7V2</accession>
<reference evidence="2 3" key="1">
    <citation type="submission" date="2016-12" db="EMBL/GenBank/DDBJ databases">
        <title>Domibacillus sp. SAB 38T whole genome sequencing.</title>
        <authorList>
            <person name="Verma A."/>
            <person name="Ojha A.K."/>
            <person name="Krishnamurthi S."/>
        </authorList>
    </citation>
    <scope>NUCLEOTIDE SEQUENCE [LARGE SCALE GENOMIC DNA]</scope>
    <source>
        <strain evidence="2 3">SAB 38</strain>
    </source>
</reference>
<feature type="compositionally biased region" description="Basic and acidic residues" evidence="1">
    <location>
        <begin position="33"/>
        <end position="59"/>
    </location>
</feature>
<dbReference type="RefSeq" id="WP_076765266.1">
    <property type="nucleotide sequence ID" value="NZ_MSFI01000012.1"/>
</dbReference>
<comment type="caution">
    <text evidence="2">The sequence shown here is derived from an EMBL/GenBank/DDBJ whole genome shotgun (WGS) entry which is preliminary data.</text>
</comment>
<proteinExistence type="predicted"/>
<dbReference type="Pfam" id="PF14151">
    <property type="entry name" value="YfhD"/>
    <property type="match status" value="1"/>
</dbReference>
<protein>
    <recommendedName>
        <fullName evidence="4">YfhD family protein</fullName>
    </recommendedName>
</protein>
<evidence type="ECO:0000313" key="2">
    <source>
        <dbReference type="EMBL" id="OMP67027.1"/>
    </source>
</evidence>
<organism evidence="2 3">
    <name type="scientific">Domibacillus epiphyticus</name>
    <dbReference type="NCBI Taxonomy" id="1714355"/>
    <lineage>
        <taxon>Bacteria</taxon>
        <taxon>Bacillati</taxon>
        <taxon>Bacillota</taxon>
        <taxon>Bacilli</taxon>
        <taxon>Bacillales</taxon>
        <taxon>Bacillaceae</taxon>
        <taxon>Domibacillus</taxon>
    </lineage>
</organism>
<evidence type="ECO:0008006" key="4">
    <source>
        <dbReference type="Google" id="ProtNLM"/>
    </source>
</evidence>
<sequence length="59" mass="6672">MGRDDNKTGTRNAGSLPQTPKNLKIPPGGVNEEFSRELSELDNMEPNRERIYPNDESKK</sequence>
<dbReference type="InterPro" id="IPR025435">
    <property type="entry name" value="YfhD-like"/>
</dbReference>
<feature type="compositionally biased region" description="Polar residues" evidence="1">
    <location>
        <begin position="9"/>
        <end position="21"/>
    </location>
</feature>
<dbReference type="Proteomes" id="UP000188613">
    <property type="component" value="Unassembled WGS sequence"/>
</dbReference>
<dbReference type="AlphaFoldDB" id="A0A1V2A7V2"/>
<evidence type="ECO:0000313" key="3">
    <source>
        <dbReference type="Proteomes" id="UP000188613"/>
    </source>
</evidence>
<evidence type="ECO:0000256" key="1">
    <source>
        <dbReference type="SAM" id="MobiDB-lite"/>
    </source>
</evidence>
<gene>
    <name evidence="2" type="ORF">BTO28_08520</name>
</gene>
<feature type="region of interest" description="Disordered" evidence="1">
    <location>
        <begin position="1"/>
        <end position="59"/>
    </location>
</feature>
<dbReference type="STRING" id="1714355.BTO28_08520"/>